<dbReference type="Proteomes" id="UP000028545">
    <property type="component" value="Unassembled WGS sequence"/>
</dbReference>
<sequence>MLLANQTVTSFEASPRWMSEMLKLGASPREVADLSVPRTVSSTGMVLSDCVSSGSMTSGSRPRQVGEHAWWNIAGCFALGNPISSLYVRGRQGLFVSVHPATRTLILHSRADRFLNPSGVRFGGAEIYNVLERQLSDAIVDGICLGQRRPRDPDETLILFLRMKPGHRFNQKLVKRVIKNDLGPRHVPKFVFEEVPEIPVAYFSLVPPAPLSSGRSDQVQYWVI</sequence>
<dbReference type="SUPFAM" id="SSF56801">
    <property type="entry name" value="Acetyl-CoA synthetase-like"/>
    <property type="match status" value="1"/>
</dbReference>
<dbReference type="PANTHER" id="PTHR42921">
    <property type="entry name" value="ACETOACETYL-COA SYNTHETASE"/>
    <property type="match status" value="1"/>
</dbReference>
<dbReference type="RefSeq" id="XP_016641883.1">
    <property type="nucleotide sequence ID" value="XM_016788449.1"/>
</dbReference>
<dbReference type="EMBL" id="JOWA01000102">
    <property type="protein sequence ID" value="KEZ42084.1"/>
    <property type="molecule type" value="Genomic_DNA"/>
</dbReference>
<reference evidence="1 2" key="1">
    <citation type="journal article" date="2014" name="Genome Announc.">
        <title>Draft genome sequence of the pathogenic fungus Scedosporium apiospermum.</title>
        <authorList>
            <person name="Vandeputte P."/>
            <person name="Ghamrawi S."/>
            <person name="Rechenmann M."/>
            <person name="Iltis A."/>
            <person name="Giraud S."/>
            <person name="Fleury M."/>
            <person name="Thornton C."/>
            <person name="Delhaes L."/>
            <person name="Meyer W."/>
            <person name="Papon N."/>
            <person name="Bouchara J.P."/>
        </authorList>
    </citation>
    <scope>NUCLEOTIDE SEQUENCE [LARGE SCALE GENOMIC DNA]</scope>
    <source>
        <strain evidence="1 2">IHEM 14462</strain>
    </source>
</reference>
<keyword evidence="2" id="KW-1185">Reference proteome</keyword>
<comment type="caution">
    <text evidence="1">The sequence shown here is derived from an EMBL/GenBank/DDBJ whole genome shotgun (WGS) entry which is preliminary data.</text>
</comment>
<dbReference type="KEGG" id="sapo:SAPIO_CDS6310"/>
<dbReference type="GeneID" id="27725382"/>
<dbReference type="OrthoDB" id="10253869at2759"/>
<organism evidence="1 2">
    <name type="scientific">Pseudallescheria apiosperma</name>
    <name type="common">Scedosporium apiospermum</name>
    <dbReference type="NCBI Taxonomy" id="563466"/>
    <lineage>
        <taxon>Eukaryota</taxon>
        <taxon>Fungi</taxon>
        <taxon>Dikarya</taxon>
        <taxon>Ascomycota</taxon>
        <taxon>Pezizomycotina</taxon>
        <taxon>Sordariomycetes</taxon>
        <taxon>Hypocreomycetidae</taxon>
        <taxon>Microascales</taxon>
        <taxon>Microascaceae</taxon>
        <taxon>Scedosporium</taxon>
    </lineage>
</organism>
<accession>A0A084G422</accession>
<dbReference type="GO" id="GO:0030729">
    <property type="term" value="F:acetoacetate-CoA ligase activity"/>
    <property type="evidence" value="ECO:0007669"/>
    <property type="project" value="TreeGrafter"/>
</dbReference>
<dbReference type="VEuPathDB" id="FungiDB:SAPIO_CDS6310"/>
<protein>
    <submittedName>
        <fullName evidence="1">Uncharacterized protein</fullName>
    </submittedName>
</protein>
<proteinExistence type="predicted"/>
<dbReference type="HOGENOM" id="CLU_1235662_0_0_1"/>
<dbReference type="PANTHER" id="PTHR42921:SF4">
    <property type="entry name" value="ACETOACETYL-COA SYNTHASE (AFU_ORTHOLOGUE AFUA_8G04770)"/>
    <property type="match status" value="1"/>
</dbReference>
<evidence type="ECO:0000313" key="2">
    <source>
        <dbReference type="Proteomes" id="UP000028545"/>
    </source>
</evidence>
<name>A0A084G422_PSEDA</name>
<evidence type="ECO:0000313" key="1">
    <source>
        <dbReference type="EMBL" id="KEZ42084.1"/>
    </source>
</evidence>
<gene>
    <name evidence="1" type="ORF">SAPIO_CDS6310</name>
</gene>
<dbReference type="AlphaFoldDB" id="A0A084G422"/>